<dbReference type="InterPro" id="IPR029149">
    <property type="entry name" value="Creatin/AminoP/Spt16_N"/>
</dbReference>
<evidence type="ECO:0000313" key="3">
    <source>
        <dbReference type="EMBL" id="MCS3918396.1"/>
    </source>
</evidence>
<dbReference type="RefSeq" id="WP_259094135.1">
    <property type="nucleotide sequence ID" value="NZ_CP130454.1"/>
</dbReference>
<evidence type="ECO:0000259" key="2">
    <source>
        <dbReference type="Pfam" id="PF01321"/>
    </source>
</evidence>
<keyword evidence="3" id="KW-0031">Aminopeptidase</keyword>
<comment type="caution">
    <text evidence="3">The sequence shown here is derived from an EMBL/GenBank/DDBJ whole genome shotgun (WGS) entry which is preliminary data.</text>
</comment>
<organism evidence="3 4">
    <name type="scientific">Candidatus Fervidibacter sacchari</name>
    <dbReference type="NCBI Taxonomy" id="1448929"/>
    <lineage>
        <taxon>Bacteria</taxon>
        <taxon>Candidatus Fervidibacterota</taxon>
        <taxon>Candidatus Fervidibacter</taxon>
    </lineage>
</organism>
<protein>
    <submittedName>
        <fullName evidence="3">Xaa-Pro aminopeptidase</fullName>
        <ecNumber evidence="3">3.4.11.9</ecNumber>
    </submittedName>
</protein>
<dbReference type="SUPFAM" id="SSF55920">
    <property type="entry name" value="Creatinase/aminopeptidase"/>
    <property type="match status" value="1"/>
</dbReference>
<dbReference type="PRINTS" id="PR00599">
    <property type="entry name" value="MAPEPTIDASE"/>
</dbReference>
<evidence type="ECO:0000259" key="1">
    <source>
        <dbReference type="Pfam" id="PF00557"/>
    </source>
</evidence>
<keyword evidence="3" id="KW-0378">Hydrolase</keyword>
<dbReference type="InterPro" id="IPR000587">
    <property type="entry name" value="Creatinase_N"/>
</dbReference>
<feature type="domain" description="Peptidase M24" evidence="1">
    <location>
        <begin position="149"/>
        <end position="351"/>
    </location>
</feature>
<accession>A0ABT2EKH4</accession>
<dbReference type="CDD" id="cd01092">
    <property type="entry name" value="APP-like"/>
    <property type="match status" value="1"/>
</dbReference>
<dbReference type="PANTHER" id="PTHR46112:SF3">
    <property type="entry name" value="AMINOPEPTIDASE YPDF"/>
    <property type="match status" value="1"/>
</dbReference>
<feature type="domain" description="Creatinase N-terminal" evidence="2">
    <location>
        <begin position="12"/>
        <end position="141"/>
    </location>
</feature>
<gene>
    <name evidence="3" type="ORF">M2350_000793</name>
</gene>
<dbReference type="InterPro" id="IPR001714">
    <property type="entry name" value="Pept_M24_MAP"/>
</dbReference>
<keyword evidence="3" id="KW-0645">Protease</keyword>
<dbReference type="Proteomes" id="UP001204798">
    <property type="component" value="Unassembled WGS sequence"/>
</dbReference>
<reference evidence="3 4" key="1">
    <citation type="submission" date="2022-08" db="EMBL/GenBank/DDBJ databases">
        <title>Bacterial and archaeal communities from various locations to study Microbial Dark Matter (Phase II).</title>
        <authorList>
            <person name="Stepanauskas R."/>
        </authorList>
    </citation>
    <scope>NUCLEOTIDE SEQUENCE [LARGE SCALE GENOMIC DNA]</scope>
    <source>
        <strain evidence="3 4">PD1</strain>
    </source>
</reference>
<dbReference type="Pfam" id="PF01321">
    <property type="entry name" value="Creatinase_N"/>
    <property type="match status" value="1"/>
</dbReference>
<name>A0ABT2EKH4_9BACT</name>
<dbReference type="Gene3D" id="3.40.350.10">
    <property type="entry name" value="Creatinase/prolidase N-terminal domain"/>
    <property type="match status" value="1"/>
</dbReference>
<dbReference type="Gene3D" id="3.90.230.10">
    <property type="entry name" value="Creatinase/methionine aminopeptidase superfamily"/>
    <property type="match status" value="1"/>
</dbReference>
<keyword evidence="4" id="KW-1185">Reference proteome</keyword>
<dbReference type="SUPFAM" id="SSF53092">
    <property type="entry name" value="Creatinase/prolidase N-terminal domain"/>
    <property type="match status" value="1"/>
</dbReference>
<dbReference type="InterPro" id="IPR000994">
    <property type="entry name" value="Pept_M24"/>
</dbReference>
<dbReference type="GO" id="GO:0004177">
    <property type="term" value="F:aminopeptidase activity"/>
    <property type="evidence" value="ECO:0007669"/>
    <property type="project" value="UniProtKB-KW"/>
</dbReference>
<sequence>MSVETQTNHRARLEKVREKLAELKLQALIVFSRANIRYLTGFTGSAGVLIVGREGWAWLITDGRYKLQSKEQTKGTGVKIAVTRLTGKVIANTLKRMGVKHVGFEGRNCSVAFFESLRDELKGAKVKLESVAGVVEELRAVKDESELMLIRQAAQLADAAFEHALKVLRVGMTEKELAWEIEAFLRTHGADAVAFPPIIVSGERTALPHGQPSDRKLQKGDLVTVDLGATVNGYCSDLTRTIVIGKPNSEQQRLYRAVWEAQQRGIEAIAANQKGKKVDSIVREVLDRHGLKKLLLHGSGHGVGLEIHEMPSLGQRSKDVLKPNMVVTVEPGVYVPNFGGVRIEDMVLVTNDKPEVLTHSPNSEKILSV</sequence>
<dbReference type="Pfam" id="PF00557">
    <property type="entry name" value="Peptidase_M24"/>
    <property type="match status" value="1"/>
</dbReference>
<dbReference type="EMBL" id="JANUCP010000001">
    <property type="protein sequence ID" value="MCS3918396.1"/>
    <property type="molecule type" value="Genomic_DNA"/>
</dbReference>
<evidence type="ECO:0000313" key="4">
    <source>
        <dbReference type="Proteomes" id="UP001204798"/>
    </source>
</evidence>
<proteinExistence type="predicted"/>
<dbReference type="PANTHER" id="PTHR46112">
    <property type="entry name" value="AMINOPEPTIDASE"/>
    <property type="match status" value="1"/>
</dbReference>
<dbReference type="InterPro" id="IPR036005">
    <property type="entry name" value="Creatinase/aminopeptidase-like"/>
</dbReference>
<dbReference type="InterPro" id="IPR050659">
    <property type="entry name" value="Peptidase_M24B"/>
</dbReference>
<dbReference type="EC" id="3.4.11.9" evidence="3"/>